<dbReference type="EMBL" id="CP019070">
    <property type="protein sequence ID" value="APW65879.1"/>
    <property type="molecule type" value="Genomic_DNA"/>
</dbReference>
<keyword evidence="1" id="KW-1133">Transmembrane helix</keyword>
<evidence type="ECO:0008006" key="4">
    <source>
        <dbReference type="Google" id="ProtNLM"/>
    </source>
</evidence>
<dbReference type="Pfam" id="PF01066">
    <property type="entry name" value="CDP-OH_P_transf"/>
    <property type="match status" value="1"/>
</dbReference>
<proteinExistence type="predicted"/>
<sequence length="193" mass="21814">MTIYDLKPKFQDLLRPIVRKCASKGYTANQVTLFALFLSFISGLIILLASFNIKLLLLIPIIMFIRMALNAIDGMLAKEHDMKTKKGAILNELSDVLSDVFLYLPFILFLDIYLVVIVVILSIISEFTGVLFQAVYNDRRYDGPMGKSDRAFLFGLISLLLVFNVNIVFLNILLAISIILLVITIYNRLKGCL</sequence>
<feature type="transmembrane region" description="Helical" evidence="1">
    <location>
        <begin position="31"/>
        <end position="51"/>
    </location>
</feature>
<dbReference type="RefSeq" id="WP_076087000.1">
    <property type="nucleotide sequence ID" value="NZ_CP019070.1"/>
</dbReference>
<accession>A0A1P8KMZ7</accession>
<keyword evidence="1" id="KW-0812">Transmembrane</keyword>
<dbReference type="GO" id="GO:0016780">
    <property type="term" value="F:phosphotransferase activity, for other substituted phosphate groups"/>
    <property type="evidence" value="ECO:0007669"/>
    <property type="project" value="InterPro"/>
</dbReference>
<feature type="transmembrane region" description="Helical" evidence="1">
    <location>
        <begin position="57"/>
        <end position="76"/>
    </location>
</feature>
<feature type="transmembrane region" description="Helical" evidence="1">
    <location>
        <begin position="112"/>
        <end position="132"/>
    </location>
</feature>
<feature type="transmembrane region" description="Helical" evidence="1">
    <location>
        <begin position="153"/>
        <end position="186"/>
    </location>
</feature>
<dbReference type="InterPro" id="IPR043130">
    <property type="entry name" value="CDP-OH_PTrfase_TM_dom"/>
</dbReference>
<evidence type="ECO:0000256" key="1">
    <source>
        <dbReference type="SAM" id="Phobius"/>
    </source>
</evidence>
<dbReference type="Gene3D" id="1.20.120.1760">
    <property type="match status" value="1"/>
</dbReference>
<gene>
    <name evidence="2" type="ORF">LPB137_08425</name>
</gene>
<keyword evidence="3" id="KW-1185">Reference proteome</keyword>
<dbReference type="AlphaFoldDB" id="A0A1P8KMZ7"/>
<evidence type="ECO:0000313" key="3">
    <source>
        <dbReference type="Proteomes" id="UP000186074"/>
    </source>
</evidence>
<keyword evidence="1" id="KW-0472">Membrane</keyword>
<name>A0A1P8KMZ7_9BACT</name>
<organism evidence="2 3">
    <name type="scientific">Poseidonibacter parvus</name>
    <dbReference type="NCBI Taxonomy" id="1850254"/>
    <lineage>
        <taxon>Bacteria</taxon>
        <taxon>Pseudomonadati</taxon>
        <taxon>Campylobacterota</taxon>
        <taxon>Epsilonproteobacteria</taxon>
        <taxon>Campylobacterales</taxon>
        <taxon>Arcobacteraceae</taxon>
        <taxon>Poseidonibacter</taxon>
    </lineage>
</organism>
<dbReference type="Proteomes" id="UP000186074">
    <property type="component" value="Chromosome"/>
</dbReference>
<dbReference type="KEGG" id="alp:LPB137_08425"/>
<evidence type="ECO:0000313" key="2">
    <source>
        <dbReference type="EMBL" id="APW65879.1"/>
    </source>
</evidence>
<dbReference type="STRING" id="1850254.LPB137_08425"/>
<protein>
    <recommendedName>
        <fullName evidence="4">CDP-alcohol phosphatidyltransferase</fullName>
    </recommendedName>
</protein>
<reference evidence="2 3" key="1">
    <citation type="submission" date="2017-01" db="EMBL/GenBank/DDBJ databases">
        <title>Genome sequencing of Arcobacter sp. LPB0137.</title>
        <authorList>
            <person name="Lee G.-W."/>
            <person name="Yi H."/>
        </authorList>
    </citation>
    <scope>NUCLEOTIDE SEQUENCE [LARGE SCALE GENOMIC DNA]</scope>
    <source>
        <strain evidence="2 3">LPB0137</strain>
    </source>
</reference>
<dbReference type="GO" id="GO:0008654">
    <property type="term" value="P:phospholipid biosynthetic process"/>
    <property type="evidence" value="ECO:0007669"/>
    <property type="project" value="InterPro"/>
</dbReference>
<dbReference type="GO" id="GO:0016020">
    <property type="term" value="C:membrane"/>
    <property type="evidence" value="ECO:0007669"/>
    <property type="project" value="InterPro"/>
</dbReference>
<dbReference type="OrthoDB" id="1034332at2"/>
<dbReference type="InterPro" id="IPR000462">
    <property type="entry name" value="CDP-OH_P_trans"/>
</dbReference>